<sequence length="184" mass="20284">MQSTPKKCVVHRVLVQDDRDDMVFVPLPDEESDWEVISDCEKENKGDIDDASSMNKAPKVRVDVPTINVILASPVSVRSPLSVSAFSPRSVKGSPNDQSAKMFSALTSVSLKAALNSSIVASNHDNVPKGGSFRKPKTNNKKALNPKFTPKSPVRTLREKATNTPQKRAWRRPKRPVPPRPDAF</sequence>
<evidence type="ECO:0000256" key="1">
    <source>
        <dbReference type="SAM" id="MobiDB-lite"/>
    </source>
</evidence>
<protein>
    <submittedName>
        <fullName evidence="2">Uncharacterized protein</fullName>
    </submittedName>
</protein>
<reference evidence="2" key="1">
    <citation type="submission" date="2021-01" db="EMBL/GenBank/DDBJ databases">
        <authorList>
            <person name="Corre E."/>
            <person name="Pelletier E."/>
            <person name="Niang G."/>
            <person name="Scheremetjew M."/>
            <person name="Finn R."/>
            <person name="Kale V."/>
            <person name="Holt S."/>
            <person name="Cochrane G."/>
            <person name="Meng A."/>
            <person name="Brown T."/>
            <person name="Cohen L."/>
        </authorList>
    </citation>
    <scope>NUCLEOTIDE SEQUENCE</scope>
    <source>
        <strain evidence="2">CCCM811</strain>
    </source>
</reference>
<feature type="compositionally biased region" description="Basic residues" evidence="1">
    <location>
        <begin position="168"/>
        <end position="177"/>
    </location>
</feature>
<accession>A0A7S4DZ45</accession>
<dbReference type="AlphaFoldDB" id="A0A7S4DZ45"/>
<dbReference type="EMBL" id="HBIV01046195">
    <property type="protein sequence ID" value="CAE0680531.1"/>
    <property type="molecule type" value="Transcribed_RNA"/>
</dbReference>
<proteinExistence type="predicted"/>
<evidence type="ECO:0000313" key="2">
    <source>
        <dbReference type="EMBL" id="CAE0680531.1"/>
    </source>
</evidence>
<name>A0A7S4DZ45_9EUKA</name>
<organism evidence="2">
    <name type="scientific">Lotharella globosa</name>
    <dbReference type="NCBI Taxonomy" id="91324"/>
    <lineage>
        <taxon>Eukaryota</taxon>
        <taxon>Sar</taxon>
        <taxon>Rhizaria</taxon>
        <taxon>Cercozoa</taxon>
        <taxon>Chlorarachniophyceae</taxon>
        <taxon>Lotharella</taxon>
    </lineage>
</organism>
<feature type="region of interest" description="Disordered" evidence="1">
    <location>
        <begin position="122"/>
        <end position="184"/>
    </location>
</feature>
<gene>
    <name evidence="2" type="ORF">LGLO00237_LOCUS32317</name>
</gene>